<keyword evidence="1" id="KW-0472">Membrane</keyword>
<evidence type="ECO:0000313" key="2">
    <source>
        <dbReference type="EMBL" id="KIL51112.1"/>
    </source>
</evidence>
<dbReference type="PATRIC" id="fig|220754.4.peg.1013"/>
<proteinExistence type="predicted"/>
<feature type="transmembrane region" description="Helical" evidence="1">
    <location>
        <begin position="20"/>
        <end position="40"/>
    </location>
</feature>
<dbReference type="AlphaFoldDB" id="A0A0C2VQD5"/>
<accession>A0A0C2VQD5</accession>
<gene>
    <name evidence="2" type="ORF">KR50_09930</name>
</gene>
<organism evidence="2 3">
    <name type="scientific">Jeotgalibacillus campisalis</name>
    <dbReference type="NCBI Taxonomy" id="220754"/>
    <lineage>
        <taxon>Bacteria</taxon>
        <taxon>Bacillati</taxon>
        <taxon>Bacillota</taxon>
        <taxon>Bacilli</taxon>
        <taxon>Bacillales</taxon>
        <taxon>Caryophanaceae</taxon>
        <taxon>Jeotgalibacillus</taxon>
    </lineage>
</organism>
<evidence type="ECO:0000313" key="3">
    <source>
        <dbReference type="Proteomes" id="UP000031972"/>
    </source>
</evidence>
<keyword evidence="1" id="KW-0812">Transmembrane</keyword>
<dbReference type="RefSeq" id="WP_041055496.1">
    <property type="nucleotide sequence ID" value="NZ_JXRR01000008.1"/>
</dbReference>
<feature type="transmembrane region" description="Helical" evidence="1">
    <location>
        <begin position="112"/>
        <end position="131"/>
    </location>
</feature>
<feature type="transmembrane region" description="Helical" evidence="1">
    <location>
        <begin position="46"/>
        <end position="66"/>
    </location>
</feature>
<keyword evidence="1" id="KW-1133">Transmembrane helix</keyword>
<keyword evidence="3" id="KW-1185">Reference proteome</keyword>
<dbReference type="EMBL" id="JXRR01000008">
    <property type="protein sequence ID" value="KIL51112.1"/>
    <property type="molecule type" value="Genomic_DNA"/>
</dbReference>
<protein>
    <submittedName>
        <fullName evidence="2">Uncharacterized protein</fullName>
    </submittedName>
</protein>
<comment type="caution">
    <text evidence="2">The sequence shown here is derived from an EMBL/GenBank/DDBJ whole genome shotgun (WGS) entry which is preliminary data.</text>
</comment>
<reference evidence="2 3" key="1">
    <citation type="submission" date="2015-01" db="EMBL/GenBank/DDBJ databases">
        <title>Jeotgalibacillus campisalis genome sequencing.</title>
        <authorList>
            <person name="Goh K.M."/>
            <person name="Chan K.-G."/>
            <person name="Yaakop A.S."/>
            <person name="Ee R."/>
            <person name="Gan H.M."/>
            <person name="Chan C.S."/>
        </authorList>
    </citation>
    <scope>NUCLEOTIDE SEQUENCE [LARGE SCALE GENOMIC DNA]</scope>
    <source>
        <strain evidence="2 3">SF-57</strain>
    </source>
</reference>
<dbReference type="OrthoDB" id="2440789at2"/>
<feature type="transmembrane region" description="Helical" evidence="1">
    <location>
        <begin position="73"/>
        <end position="92"/>
    </location>
</feature>
<name>A0A0C2VQD5_9BACL</name>
<dbReference type="Proteomes" id="UP000031972">
    <property type="component" value="Unassembled WGS sequence"/>
</dbReference>
<evidence type="ECO:0000256" key="1">
    <source>
        <dbReference type="SAM" id="Phobius"/>
    </source>
</evidence>
<sequence length="138" mass="16210">MSFFSPEDQPIANNRKFLHLFNSLSLLFLGGILFTFIHPFTEGFSFFFFTLMAVAGSYISLFYAWLYPTNKWLKVFAWTFLLNAAGLGWRVALEWGEVSLIAYLTLYRTGNYLFLTPLFITVVYIFINRFIHKRTLKE</sequence>